<dbReference type="AlphaFoldDB" id="A0A366JXV7"/>
<sequence length="248" mass="28513">MYHHFSEGKGSPTIVNPNEFMGQLKYLKQAGYQTIFNHDLLLYIEGKGKLPSKPLMITMDDGYESNYIYAFPILKQLNMKATIFVIGSVMRENNNSPYTPNTFPKLSWEQAREMHNSGLVEIQSHTYDLHKKDRSYNERIDAVIKGPIYQDGTLETIDQYYNRIKDDLNKNRRMIEEKIGNTVVAFAYPYGAYSSDSEKILKETGHLLTFTVQEGVNQKIGTTLLKRINVPSGTTGKMIESKIIHYHK</sequence>
<dbReference type="Gene3D" id="3.20.20.370">
    <property type="entry name" value="Glycoside hydrolase/deacetylase"/>
    <property type="match status" value="1"/>
</dbReference>
<dbReference type="GO" id="GO:0005576">
    <property type="term" value="C:extracellular region"/>
    <property type="evidence" value="ECO:0007669"/>
    <property type="project" value="UniProtKB-SubCell"/>
</dbReference>
<name>A0A366JXV7_CYTFI</name>
<dbReference type="GO" id="GO:0005975">
    <property type="term" value="P:carbohydrate metabolic process"/>
    <property type="evidence" value="ECO:0007669"/>
    <property type="project" value="InterPro"/>
</dbReference>
<dbReference type="InterPro" id="IPR051398">
    <property type="entry name" value="Polysacch_Deacetylase"/>
</dbReference>
<gene>
    <name evidence="4" type="ORF">DFO70_1045</name>
</gene>
<keyword evidence="2" id="KW-0732">Signal</keyword>
<evidence type="ECO:0000313" key="5">
    <source>
        <dbReference type="Proteomes" id="UP000252731"/>
    </source>
</evidence>
<dbReference type="Pfam" id="PF01522">
    <property type="entry name" value="Polysacc_deac_1"/>
    <property type="match status" value="1"/>
</dbReference>
<dbReference type="PROSITE" id="PS51677">
    <property type="entry name" value="NODB"/>
    <property type="match status" value="1"/>
</dbReference>
<dbReference type="GO" id="GO:0016810">
    <property type="term" value="F:hydrolase activity, acting on carbon-nitrogen (but not peptide) bonds"/>
    <property type="evidence" value="ECO:0007669"/>
    <property type="project" value="InterPro"/>
</dbReference>
<comment type="subcellular location">
    <subcellularLocation>
        <location evidence="1">Secreted</location>
    </subcellularLocation>
</comment>
<dbReference type="OrthoDB" id="9778320at2"/>
<dbReference type="EMBL" id="QNSF01000004">
    <property type="protein sequence ID" value="RBP94366.1"/>
    <property type="molecule type" value="Genomic_DNA"/>
</dbReference>
<dbReference type="PANTHER" id="PTHR34216:SF3">
    <property type="entry name" value="POLY-BETA-1,6-N-ACETYL-D-GLUCOSAMINE N-DEACETYLASE"/>
    <property type="match status" value="1"/>
</dbReference>
<evidence type="ECO:0000256" key="1">
    <source>
        <dbReference type="ARBA" id="ARBA00004613"/>
    </source>
</evidence>
<dbReference type="CDD" id="cd10918">
    <property type="entry name" value="CE4_NodB_like_5s_6s"/>
    <property type="match status" value="1"/>
</dbReference>
<proteinExistence type="predicted"/>
<keyword evidence="5" id="KW-1185">Reference proteome</keyword>
<evidence type="ECO:0000313" key="4">
    <source>
        <dbReference type="EMBL" id="RBP94366.1"/>
    </source>
</evidence>
<evidence type="ECO:0000259" key="3">
    <source>
        <dbReference type="PROSITE" id="PS51677"/>
    </source>
</evidence>
<dbReference type="PANTHER" id="PTHR34216">
    <property type="match status" value="1"/>
</dbReference>
<dbReference type="InterPro" id="IPR002509">
    <property type="entry name" value="NODB_dom"/>
</dbReference>
<comment type="caution">
    <text evidence="4">The sequence shown here is derived from an EMBL/GenBank/DDBJ whole genome shotgun (WGS) entry which is preliminary data.</text>
</comment>
<accession>A0A366JXV7</accession>
<dbReference type="Proteomes" id="UP000252731">
    <property type="component" value="Unassembled WGS sequence"/>
</dbReference>
<dbReference type="InterPro" id="IPR011330">
    <property type="entry name" value="Glyco_hydro/deAcase_b/a-brl"/>
</dbReference>
<evidence type="ECO:0000256" key="2">
    <source>
        <dbReference type="ARBA" id="ARBA00022729"/>
    </source>
</evidence>
<dbReference type="SUPFAM" id="SSF88713">
    <property type="entry name" value="Glycoside hydrolase/deacetylase"/>
    <property type="match status" value="1"/>
</dbReference>
<feature type="domain" description="NodB homology" evidence="3">
    <location>
        <begin position="53"/>
        <end position="248"/>
    </location>
</feature>
<protein>
    <submittedName>
        <fullName evidence="4">Polysaccharide deacetylase</fullName>
    </submittedName>
</protein>
<reference evidence="4 5" key="1">
    <citation type="submission" date="2018-06" db="EMBL/GenBank/DDBJ databases">
        <title>Freshwater and sediment microbial communities from various areas in North America, analyzing microbe dynamics in response to fracking.</title>
        <authorList>
            <person name="Lamendella R."/>
        </authorList>
    </citation>
    <scope>NUCLEOTIDE SEQUENCE [LARGE SCALE GENOMIC DNA]</scope>
    <source>
        <strain evidence="4 5">14_TX</strain>
    </source>
</reference>
<organism evidence="4 5">
    <name type="scientific">Cytobacillus firmus</name>
    <name type="common">Bacillus firmus</name>
    <dbReference type="NCBI Taxonomy" id="1399"/>
    <lineage>
        <taxon>Bacteria</taxon>
        <taxon>Bacillati</taxon>
        <taxon>Bacillota</taxon>
        <taxon>Bacilli</taxon>
        <taxon>Bacillales</taxon>
        <taxon>Bacillaceae</taxon>
        <taxon>Cytobacillus</taxon>
    </lineage>
</organism>